<organism evidence="2 3">
    <name type="scientific">Eragrostis curvula</name>
    <name type="common">weeping love grass</name>
    <dbReference type="NCBI Taxonomy" id="38414"/>
    <lineage>
        <taxon>Eukaryota</taxon>
        <taxon>Viridiplantae</taxon>
        <taxon>Streptophyta</taxon>
        <taxon>Embryophyta</taxon>
        <taxon>Tracheophyta</taxon>
        <taxon>Spermatophyta</taxon>
        <taxon>Magnoliopsida</taxon>
        <taxon>Liliopsida</taxon>
        <taxon>Poales</taxon>
        <taxon>Poaceae</taxon>
        <taxon>PACMAD clade</taxon>
        <taxon>Chloridoideae</taxon>
        <taxon>Eragrostideae</taxon>
        <taxon>Eragrostidinae</taxon>
        <taxon>Eragrostis</taxon>
    </lineage>
</organism>
<dbReference type="Proteomes" id="UP000324897">
    <property type="component" value="Chromosome 1"/>
</dbReference>
<feature type="region of interest" description="Disordered" evidence="1">
    <location>
        <begin position="350"/>
        <end position="369"/>
    </location>
</feature>
<comment type="caution">
    <text evidence="2">The sequence shown here is derived from an EMBL/GenBank/DDBJ whole genome shotgun (WGS) entry which is preliminary data.</text>
</comment>
<dbReference type="EMBL" id="RWGY01000011">
    <property type="protein sequence ID" value="TVU32235.1"/>
    <property type="molecule type" value="Genomic_DNA"/>
</dbReference>
<dbReference type="AlphaFoldDB" id="A0A5J9V8D6"/>
<feature type="region of interest" description="Disordered" evidence="1">
    <location>
        <begin position="1"/>
        <end position="80"/>
    </location>
</feature>
<evidence type="ECO:0000256" key="1">
    <source>
        <dbReference type="SAM" id="MobiDB-lite"/>
    </source>
</evidence>
<gene>
    <name evidence="2" type="ORF">EJB05_23958</name>
</gene>
<dbReference type="Gramene" id="TVU32235">
    <property type="protein sequence ID" value="TVU32235"/>
    <property type="gene ID" value="EJB05_23958"/>
</dbReference>
<accession>A0A5J9V8D6</accession>
<feature type="compositionally biased region" description="Basic and acidic residues" evidence="1">
    <location>
        <begin position="64"/>
        <end position="80"/>
    </location>
</feature>
<protein>
    <submittedName>
        <fullName evidence="2">Uncharacterized protein</fullName>
    </submittedName>
</protein>
<proteinExistence type="predicted"/>
<evidence type="ECO:0000313" key="3">
    <source>
        <dbReference type="Proteomes" id="UP000324897"/>
    </source>
</evidence>
<evidence type="ECO:0000313" key="2">
    <source>
        <dbReference type="EMBL" id="TVU32235.1"/>
    </source>
</evidence>
<name>A0A5J9V8D6_9POAL</name>
<sequence length="453" mass="47218">MSERKRGFDDGAGSSQQGSPKKETTRAPGDPSVDTSLSLVQPGGVEDGRTNAEQLQSQAAVGRAQEEERAVALQGRGRDVERRTQDLISAIHLRGTSSVNCQAGGIDGTGRGRAQVPQSQGDETLAGKDAMGITGPGIFPGNATGMGVPIPGIGAPPPPRPPTPMEAAMRQLIRREVDQFMSQPAVQQQLAAVGMQQRLGITPRPGIPPPLPQAQPLNPVANHPRGTSSANRQADGIDGAGGWRAPMLQSQGNETLAAIRATMGMTGPVIYPVLPPGMPPPPSILPRPKRPRFVSGGDPASLLTPDFLERAATANARNSVLLPRNYASGSSKVPVTGSAEALRVQSQPRPMICQSHGSQPAVAPPRPPSRTVERASAALAEHALAPASSGMVLATGDLQLAPPLSQPEQCPYCHVRTGTMMDQPISHCCLCKECLTLNGNAVCPVCSIRGRIG</sequence>
<reference evidence="2 3" key="1">
    <citation type="journal article" date="2019" name="Sci. Rep.">
        <title>A high-quality genome of Eragrostis curvula grass provides insights into Poaceae evolution and supports new strategies to enhance forage quality.</title>
        <authorList>
            <person name="Carballo J."/>
            <person name="Santos B.A.C.M."/>
            <person name="Zappacosta D."/>
            <person name="Garbus I."/>
            <person name="Selva J.P."/>
            <person name="Gallo C.A."/>
            <person name="Diaz A."/>
            <person name="Albertini E."/>
            <person name="Caccamo M."/>
            <person name="Echenique V."/>
        </authorList>
    </citation>
    <scope>NUCLEOTIDE SEQUENCE [LARGE SCALE GENOMIC DNA]</scope>
    <source>
        <strain evidence="3">cv. Victoria</strain>
        <tissue evidence="2">Leaf</tissue>
    </source>
</reference>
<keyword evidence="3" id="KW-1185">Reference proteome</keyword>